<dbReference type="AlphaFoldDB" id="A0A974GV19"/>
<dbReference type="Proteomes" id="UP000611629">
    <property type="component" value="Unassembled WGS sequence"/>
</dbReference>
<reference evidence="1" key="1">
    <citation type="submission" date="2020-07" db="EMBL/GenBank/DDBJ databases">
        <title>Genomic analysis of a strain of Sedimentibacter Hydroxybenzoicus DSM7310.</title>
        <authorList>
            <person name="Ma S."/>
        </authorList>
    </citation>
    <scope>NUCLEOTIDE SEQUENCE</scope>
    <source>
        <strain evidence="1">DSM 7310</strain>
    </source>
</reference>
<keyword evidence="2" id="KW-1185">Reference proteome</keyword>
<accession>A0A974GV19</accession>
<name>A0A974GV19_SEDHY</name>
<comment type="caution">
    <text evidence="1">The sequence shown here is derived from an EMBL/GenBank/DDBJ whole genome shotgun (WGS) entry which is preliminary data.</text>
</comment>
<dbReference type="EMBL" id="JACBNQ010000001">
    <property type="protein sequence ID" value="NYB72849.1"/>
    <property type="molecule type" value="Genomic_DNA"/>
</dbReference>
<proteinExistence type="predicted"/>
<evidence type="ECO:0000313" key="1">
    <source>
        <dbReference type="EMBL" id="NYB72849.1"/>
    </source>
</evidence>
<dbReference type="RefSeq" id="WP_179236522.1">
    <property type="nucleotide sequence ID" value="NZ_JACBNQ010000001.1"/>
</dbReference>
<protein>
    <submittedName>
        <fullName evidence="1">Uncharacterized protein</fullName>
    </submittedName>
</protein>
<sequence>MAYIGKKMSENAYQAHKDGLLVKSQVDSRLLKKYGFKYSVGFFRWLCDKKYIKPVAFHHTSASCKLTPFYSPKAISFMQNYCNLDILYKQYLNKTTREEIKKQLGIKYAKAYVSADVLGIKCDPIEFHCVKYKNLLFWSTETAFHHKSNKVKVIEVFDDRPSNNWNNKNTRKIINKIILYKNPDVKVMG</sequence>
<evidence type="ECO:0000313" key="2">
    <source>
        <dbReference type="Proteomes" id="UP000611629"/>
    </source>
</evidence>
<gene>
    <name evidence="1" type="ORF">HZF24_01700</name>
</gene>
<organism evidence="1 2">
    <name type="scientific">Sedimentibacter hydroxybenzoicus DSM 7310</name>
    <dbReference type="NCBI Taxonomy" id="1123245"/>
    <lineage>
        <taxon>Bacteria</taxon>
        <taxon>Bacillati</taxon>
        <taxon>Bacillota</taxon>
        <taxon>Tissierellia</taxon>
        <taxon>Sedimentibacter</taxon>
    </lineage>
</organism>